<dbReference type="InterPro" id="IPR052777">
    <property type="entry name" value="Acetyltransferase_Enz"/>
</dbReference>
<dbReference type="RefSeq" id="WP_076345435.1">
    <property type="nucleotide sequence ID" value="NZ_CP019082.1"/>
</dbReference>
<evidence type="ECO:0000313" key="3">
    <source>
        <dbReference type="Proteomes" id="UP000186309"/>
    </source>
</evidence>
<reference evidence="3" key="1">
    <citation type="submission" date="2016-12" db="EMBL/GenBank/DDBJ databases">
        <title>Comparative genomics of four Isosphaeraceae planctomycetes: a common pool of plasmids and glycoside hydrolase genes.</title>
        <authorList>
            <person name="Ivanova A."/>
        </authorList>
    </citation>
    <scope>NUCLEOTIDE SEQUENCE [LARGE SCALE GENOMIC DNA]</scope>
    <source>
        <strain evidence="3">PX4</strain>
    </source>
</reference>
<dbReference type="Proteomes" id="UP000186309">
    <property type="component" value="Chromosome"/>
</dbReference>
<dbReference type="Gene3D" id="3.40.630.30">
    <property type="match status" value="1"/>
</dbReference>
<dbReference type="PROSITE" id="PS51186">
    <property type="entry name" value="GNAT"/>
    <property type="match status" value="1"/>
</dbReference>
<dbReference type="GO" id="GO:0016747">
    <property type="term" value="F:acyltransferase activity, transferring groups other than amino-acyl groups"/>
    <property type="evidence" value="ECO:0007669"/>
    <property type="project" value="InterPro"/>
</dbReference>
<dbReference type="PANTHER" id="PTHR43305">
    <property type="entry name" value="FAMILY N-ACETYLTRANSFERASE, PUTATIVE (AFU_ORTHOLOGUE AFUA_2G01380)-RELATED"/>
    <property type="match status" value="1"/>
</dbReference>
<dbReference type="PANTHER" id="PTHR43305:SF1">
    <property type="entry name" value="FAMILY N-ACETYLTRANSFERASE, PUTATIVE (AFU_ORTHOLOGUE AFUA_2G01380)-RELATED"/>
    <property type="match status" value="1"/>
</dbReference>
<dbReference type="EMBL" id="CP019082">
    <property type="protein sequence ID" value="APW60650.1"/>
    <property type="molecule type" value="Genomic_DNA"/>
</dbReference>
<dbReference type="SUPFAM" id="SSF55729">
    <property type="entry name" value="Acyl-CoA N-acyltransferases (Nat)"/>
    <property type="match status" value="1"/>
</dbReference>
<dbReference type="InterPro" id="IPR000182">
    <property type="entry name" value="GNAT_dom"/>
</dbReference>
<dbReference type="KEGG" id="pbor:BSF38_02134"/>
<keyword evidence="3" id="KW-1185">Reference proteome</keyword>
<dbReference type="EC" id="2.3.1.-" evidence="2"/>
<evidence type="ECO:0000313" key="2">
    <source>
        <dbReference type="EMBL" id="APW60650.1"/>
    </source>
</evidence>
<gene>
    <name evidence="2" type="primary">ysnE</name>
    <name evidence="2" type="ORF">BSF38_02134</name>
</gene>
<dbReference type="Pfam" id="PF00583">
    <property type="entry name" value="Acetyltransf_1"/>
    <property type="match status" value="1"/>
</dbReference>
<accession>A0A1U7CNY5</accession>
<dbReference type="InterPro" id="IPR016181">
    <property type="entry name" value="Acyl_CoA_acyltransferase"/>
</dbReference>
<organism evidence="2 3">
    <name type="scientific">Paludisphaera borealis</name>
    <dbReference type="NCBI Taxonomy" id="1387353"/>
    <lineage>
        <taxon>Bacteria</taxon>
        <taxon>Pseudomonadati</taxon>
        <taxon>Planctomycetota</taxon>
        <taxon>Planctomycetia</taxon>
        <taxon>Isosphaerales</taxon>
        <taxon>Isosphaeraceae</taxon>
        <taxon>Paludisphaera</taxon>
    </lineage>
</organism>
<keyword evidence="2" id="KW-0808">Transferase</keyword>
<dbReference type="CDD" id="cd04301">
    <property type="entry name" value="NAT_SF"/>
    <property type="match status" value="1"/>
</dbReference>
<feature type="domain" description="N-acetyltransferase" evidence="1">
    <location>
        <begin position="4"/>
        <end position="156"/>
    </location>
</feature>
<dbReference type="AlphaFoldDB" id="A0A1U7CNY5"/>
<dbReference type="OrthoDB" id="67353at2"/>
<name>A0A1U7CNY5_9BACT</name>
<sequence length="156" mass="17461">MSRTITRSTDPEELQTLRALFQEYVDSLGMDLRFQHFEQEFADLPGRYAPPSGCILLAMEDDQPAGCVALRPLADGACEMKRLYVRPQHRGTGLGRALAERVIQEARNIGYDRIRLDTIPSIMSGAVAMYHALGFETIAPYCDNPIPGAMFLELRL</sequence>
<protein>
    <submittedName>
        <fullName evidence="2">Putative N-acetyltransferase YsnE</fullName>
        <ecNumber evidence="2">2.3.1.-</ecNumber>
    </submittedName>
</protein>
<proteinExistence type="predicted"/>
<keyword evidence="2" id="KW-0012">Acyltransferase</keyword>
<evidence type="ECO:0000259" key="1">
    <source>
        <dbReference type="PROSITE" id="PS51186"/>
    </source>
</evidence>